<feature type="transmembrane region" description="Helical" evidence="2">
    <location>
        <begin position="6"/>
        <end position="29"/>
    </location>
</feature>
<gene>
    <name evidence="3" type="ORF">SLOPH_2495</name>
</gene>
<dbReference type="InParanoid" id="S7W5Z2"/>
<name>S7W5Z2_SPRLO</name>
<feature type="compositionally biased region" description="Polar residues" evidence="1">
    <location>
        <begin position="48"/>
        <end position="79"/>
    </location>
</feature>
<evidence type="ECO:0000313" key="4">
    <source>
        <dbReference type="Proteomes" id="UP000014978"/>
    </source>
</evidence>
<sequence>MRKEFIIIISLLCVLVCILFITMCGVFVYMDKNNKRITKDGTDKKISKSNQTDPAENNESSNGQRNILKHSSPSRQNAHGSIPPRPKHYNIHTHQFPARKLPPQNNNERDPFMDQLAAALEKRRKHLEHGYGDNSDSSKSKELH</sequence>
<accession>S7W5Z2</accession>
<protein>
    <submittedName>
        <fullName evidence="3">Uncharacterized protein</fullName>
    </submittedName>
</protein>
<dbReference type="HOGENOM" id="CLU_1797707_0_0_1"/>
<keyword evidence="4" id="KW-1185">Reference proteome</keyword>
<feature type="region of interest" description="Disordered" evidence="1">
    <location>
        <begin position="38"/>
        <end position="144"/>
    </location>
</feature>
<keyword evidence="2" id="KW-1133">Transmembrane helix</keyword>
<keyword evidence="2" id="KW-0472">Membrane</keyword>
<proteinExistence type="predicted"/>
<organism evidence="3 4">
    <name type="scientific">Spraguea lophii (strain 42_110)</name>
    <name type="common">Microsporidian parasite</name>
    <dbReference type="NCBI Taxonomy" id="1358809"/>
    <lineage>
        <taxon>Eukaryota</taxon>
        <taxon>Fungi</taxon>
        <taxon>Fungi incertae sedis</taxon>
        <taxon>Microsporidia</taxon>
        <taxon>Spragueidae</taxon>
        <taxon>Spraguea</taxon>
    </lineage>
</organism>
<dbReference type="Proteomes" id="UP000014978">
    <property type="component" value="Unassembled WGS sequence"/>
</dbReference>
<dbReference type="EMBL" id="ATCN01000960">
    <property type="protein sequence ID" value="EPR78181.1"/>
    <property type="molecule type" value="Genomic_DNA"/>
</dbReference>
<dbReference type="AlphaFoldDB" id="S7W5Z2"/>
<evidence type="ECO:0000256" key="1">
    <source>
        <dbReference type="SAM" id="MobiDB-lite"/>
    </source>
</evidence>
<evidence type="ECO:0000256" key="2">
    <source>
        <dbReference type="SAM" id="Phobius"/>
    </source>
</evidence>
<dbReference type="VEuPathDB" id="MicrosporidiaDB:SLOPH_2495"/>
<reference evidence="4" key="1">
    <citation type="journal article" date="2013" name="PLoS Genet.">
        <title>The genome of Spraguea lophii and the basis of host-microsporidian interactions.</title>
        <authorList>
            <person name="Campbell S.E."/>
            <person name="Williams T.A."/>
            <person name="Yousuf A."/>
            <person name="Soanes D.M."/>
            <person name="Paszkiewicz K.H."/>
            <person name="Williams B.A.P."/>
        </authorList>
    </citation>
    <scope>NUCLEOTIDE SEQUENCE [LARGE SCALE GENOMIC DNA]</scope>
    <source>
        <strain evidence="4">42_110</strain>
    </source>
</reference>
<keyword evidence="2" id="KW-0812">Transmembrane</keyword>
<evidence type="ECO:0000313" key="3">
    <source>
        <dbReference type="EMBL" id="EPR78181.1"/>
    </source>
</evidence>
<feature type="compositionally biased region" description="Basic and acidic residues" evidence="1">
    <location>
        <begin position="128"/>
        <end position="144"/>
    </location>
</feature>
<comment type="caution">
    <text evidence="3">The sequence shown here is derived from an EMBL/GenBank/DDBJ whole genome shotgun (WGS) entry which is preliminary data.</text>
</comment>